<organism evidence="1 2">
    <name type="scientific">Ensete ventricosum</name>
    <name type="common">Abyssinian banana</name>
    <name type="synonym">Musa ensete</name>
    <dbReference type="NCBI Taxonomy" id="4639"/>
    <lineage>
        <taxon>Eukaryota</taxon>
        <taxon>Viridiplantae</taxon>
        <taxon>Streptophyta</taxon>
        <taxon>Embryophyta</taxon>
        <taxon>Tracheophyta</taxon>
        <taxon>Spermatophyta</taxon>
        <taxon>Magnoliopsida</taxon>
        <taxon>Liliopsida</taxon>
        <taxon>Zingiberales</taxon>
        <taxon>Musaceae</taxon>
        <taxon>Ensete</taxon>
    </lineage>
</organism>
<evidence type="ECO:0000313" key="2">
    <source>
        <dbReference type="Proteomes" id="UP001222027"/>
    </source>
</evidence>
<comment type="caution">
    <text evidence="1">The sequence shown here is derived from an EMBL/GenBank/DDBJ whole genome shotgun (WGS) entry which is preliminary data.</text>
</comment>
<dbReference type="EMBL" id="JAQQAF010000001">
    <property type="protein sequence ID" value="KAJ8510134.1"/>
    <property type="molecule type" value="Genomic_DNA"/>
</dbReference>
<dbReference type="Proteomes" id="UP001222027">
    <property type="component" value="Unassembled WGS sequence"/>
</dbReference>
<sequence length="219" mass="25013">MLRGCEFMDEASLSISCKAQASELFRSGEFQLRCIIYNLNDFISGQFLCVLHSNRLNQEATICSNIKAVFMLFRSGEFQLRCIIYNLNDFISGIVCFGTFQTIESISLRAAFKQVSDLTNSMESAAHKTEESESPIVDDNQIVVMFALCRCYTAENSEYKVIYAKSQTHLTRGNWTRERRGQVDGIGISLSPIHITIKKKKRKDNEIVPQRAKWRVINL</sequence>
<name>A0AAV8RUH3_ENSVE</name>
<evidence type="ECO:0000313" key="1">
    <source>
        <dbReference type="EMBL" id="KAJ8510134.1"/>
    </source>
</evidence>
<gene>
    <name evidence="1" type="ORF">OPV22_000568</name>
</gene>
<protein>
    <submittedName>
        <fullName evidence="1">Uncharacterized protein</fullName>
    </submittedName>
</protein>
<dbReference type="AlphaFoldDB" id="A0AAV8RUH3"/>
<reference evidence="1 2" key="1">
    <citation type="submission" date="2022-12" db="EMBL/GenBank/DDBJ databases">
        <title>Chromosome-scale assembly of the Ensete ventricosum genome.</title>
        <authorList>
            <person name="Dussert Y."/>
            <person name="Stocks J."/>
            <person name="Wendawek A."/>
            <person name="Woldeyes F."/>
            <person name="Nichols R.A."/>
            <person name="Borrell J.S."/>
        </authorList>
    </citation>
    <scope>NUCLEOTIDE SEQUENCE [LARGE SCALE GENOMIC DNA]</scope>
    <source>
        <strain evidence="2">cv. Maze</strain>
        <tissue evidence="1">Seeds</tissue>
    </source>
</reference>
<accession>A0AAV8RUH3</accession>
<keyword evidence="2" id="KW-1185">Reference proteome</keyword>
<proteinExistence type="predicted"/>